<keyword evidence="2" id="KW-1185">Reference proteome</keyword>
<protein>
    <submittedName>
        <fullName evidence="1">Uncharacterized protein</fullName>
    </submittedName>
</protein>
<reference evidence="1" key="1">
    <citation type="submission" date="2023-03" db="EMBL/GenBank/DDBJ databases">
        <title>MT1 and MT2 Draft Genomes of Novel Species.</title>
        <authorList>
            <person name="Venkateswaran K."/>
        </authorList>
    </citation>
    <scope>NUCLEOTIDE SEQUENCE</scope>
    <source>
        <strain evidence="1">F6_3S_P_2</strain>
    </source>
</reference>
<evidence type="ECO:0000313" key="2">
    <source>
        <dbReference type="Proteomes" id="UP001175097"/>
    </source>
</evidence>
<dbReference type="RefSeq" id="WP_301243825.1">
    <property type="nucleotide sequence ID" value="NZ_JAROCC010000008.1"/>
</dbReference>
<proteinExistence type="predicted"/>
<comment type="caution">
    <text evidence="1">The sequence shown here is derived from an EMBL/GenBank/DDBJ whole genome shotgun (WGS) entry which is preliminary data.</text>
</comment>
<dbReference type="EMBL" id="JAROCC010000008">
    <property type="protein sequence ID" value="MDN4608030.1"/>
    <property type="molecule type" value="Genomic_DNA"/>
</dbReference>
<sequence length="157" mass="18846">MGESKVHLNGWVDDYLSNQSRFVWNPYLAFMKEQRETNEHLVIVVNRLEQLCGKILDSVSRQQISHRNRYFQLRDRIWEVHEKLQSDSVKQDTIREELGKQGEAVFRLRKSLQNHRVSMREFTLNQYDDLDDILSMLERIDADNAKIIKKLEDQDRK</sequence>
<name>A0ABT8JS78_9BACL</name>
<gene>
    <name evidence="1" type="ORF">P5G49_11185</name>
</gene>
<accession>A0ABT8JS78</accession>
<evidence type="ECO:0000313" key="1">
    <source>
        <dbReference type="EMBL" id="MDN4608030.1"/>
    </source>
</evidence>
<organism evidence="1 2">
    <name type="scientific">Sporosarcina highlanderae</name>
    <dbReference type="NCBI Taxonomy" id="3035916"/>
    <lineage>
        <taxon>Bacteria</taxon>
        <taxon>Bacillati</taxon>
        <taxon>Bacillota</taxon>
        <taxon>Bacilli</taxon>
        <taxon>Bacillales</taxon>
        <taxon>Caryophanaceae</taxon>
        <taxon>Sporosarcina</taxon>
    </lineage>
</organism>
<dbReference type="Proteomes" id="UP001175097">
    <property type="component" value="Unassembled WGS sequence"/>
</dbReference>